<name>A0A914V059_9BILA</name>
<dbReference type="AlphaFoldDB" id="A0A914V059"/>
<dbReference type="Proteomes" id="UP000887566">
    <property type="component" value="Unplaced"/>
</dbReference>
<reference evidence="3" key="1">
    <citation type="submission" date="2022-11" db="UniProtKB">
        <authorList>
            <consortium name="WormBaseParasite"/>
        </authorList>
    </citation>
    <scope>IDENTIFICATION</scope>
</reference>
<dbReference type="WBParaSite" id="PSAMB.scaffold140size73394.g2557.t1">
    <property type="protein sequence ID" value="PSAMB.scaffold140size73394.g2557.t1"/>
    <property type="gene ID" value="PSAMB.scaffold140size73394.g2557"/>
</dbReference>
<protein>
    <submittedName>
        <fullName evidence="3">Uncharacterized protein</fullName>
    </submittedName>
</protein>
<evidence type="ECO:0000313" key="2">
    <source>
        <dbReference type="Proteomes" id="UP000887566"/>
    </source>
</evidence>
<accession>A0A914V059</accession>
<organism evidence="2 3">
    <name type="scientific">Plectus sambesii</name>
    <dbReference type="NCBI Taxonomy" id="2011161"/>
    <lineage>
        <taxon>Eukaryota</taxon>
        <taxon>Metazoa</taxon>
        <taxon>Ecdysozoa</taxon>
        <taxon>Nematoda</taxon>
        <taxon>Chromadorea</taxon>
        <taxon>Plectida</taxon>
        <taxon>Plectina</taxon>
        <taxon>Plectoidea</taxon>
        <taxon>Plectidae</taxon>
        <taxon>Plectus</taxon>
    </lineage>
</organism>
<feature type="signal peptide" evidence="1">
    <location>
        <begin position="1"/>
        <end position="20"/>
    </location>
</feature>
<feature type="chain" id="PRO_5037033389" evidence="1">
    <location>
        <begin position="21"/>
        <end position="240"/>
    </location>
</feature>
<evidence type="ECO:0000256" key="1">
    <source>
        <dbReference type="SAM" id="SignalP"/>
    </source>
</evidence>
<keyword evidence="1" id="KW-0732">Signal</keyword>
<evidence type="ECO:0000313" key="3">
    <source>
        <dbReference type="WBParaSite" id="PSAMB.scaffold140size73394.g2557.t1"/>
    </source>
</evidence>
<sequence length="240" mass="26332">MVMHAVSLLCLLSLLQLTYGDRIGVSNCVYDTGAAPCVNGTDNVIIFDDCNLPGSILQFSNIKMLTYDSKGTPICCTTSYFLPPRGFAELPGKLQIISGTITLNRTLLTSPTQLGMYHDYILVTATKLKNDVFQTQYCLDGVSTYPLVENGVCYQHICDPVYTYTICDALNKNGVANLPHDLPSAFQNGFDASEGFFVDSLFKGQYSLQFKINHAGQITRKNVIGCFEDTNVFVNIGGNQ</sequence>
<proteinExistence type="predicted"/>
<keyword evidence="2" id="KW-1185">Reference proteome</keyword>